<dbReference type="AlphaFoldDB" id="A0A5D4HDF7"/>
<dbReference type="RefSeq" id="WP_148917832.1">
    <property type="nucleotide sequence ID" value="NZ_VTAV01000001.1"/>
</dbReference>
<comment type="caution">
    <text evidence="1">The sequence shown here is derived from an EMBL/GenBank/DDBJ whole genome shotgun (WGS) entry which is preliminary data.</text>
</comment>
<organism evidence="1 2">
    <name type="scientific">Sphingobacterium phlebotomi</name>
    <dbReference type="NCBI Taxonomy" id="2605433"/>
    <lineage>
        <taxon>Bacteria</taxon>
        <taxon>Pseudomonadati</taxon>
        <taxon>Bacteroidota</taxon>
        <taxon>Sphingobacteriia</taxon>
        <taxon>Sphingobacteriales</taxon>
        <taxon>Sphingobacteriaceae</taxon>
        <taxon>Sphingobacterium</taxon>
    </lineage>
</organism>
<dbReference type="EMBL" id="VTAV01000001">
    <property type="protein sequence ID" value="TYR38402.1"/>
    <property type="molecule type" value="Genomic_DNA"/>
</dbReference>
<proteinExistence type="predicted"/>
<keyword evidence="2" id="KW-1185">Reference proteome</keyword>
<protein>
    <submittedName>
        <fullName evidence="1">SH3 domain-containing protein</fullName>
    </submittedName>
</protein>
<sequence length="117" mass="13267">MKKRFMARIATYLFVLMLNVVTIVQGQEYEVWSRSGIPMFDTLGNGSRVIDSLVYGSKLMVLKEHPGTTEITLLTISAADSSIRYQYRPKWLRISDGQRTGYVESTDGVLIVEDVML</sequence>
<name>A0A5D4HDF7_9SPHI</name>
<evidence type="ECO:0000313" key="2">
    <source>
        <dbReference type="Proteomes" id="UP000322362"/>
    </source>
</evidence>
<gene>
    <name evidence="1" type="ORF">FXV77_03745</name>
</gene>
<accession>A0A5D4HDF7</accession>
<reference evidence="1 2" key="1">
    <citation type="submission" date="2019-08" db="EMBL/GenBank/DDBJ databases">
        <title>Phlebobacter frassis gen. nov. sp. nov., a new member of family Sphingobacteriaceae isolated from sand fly rearing media.</title>
        <authorList>
            <person name="Kakumanu M.L."/>
            <person name="Marayati B.F."/>
            <person name="Wada-Katsumata A."/>
            <person name="Wasserberg G."/>
            <person name="Schal C."/>
            <person name="Apperson C.S."/>
            <person name="Ponnusamy L."/>
        </authorList>
    </citation>
    <scope>NUCLEOTIDE SEQUENCE [LARGE SCALE GENOMIC DNA]</scope>
    <source>
        <strain evidence="1 2">SSI9</strain>
    </source>
</reference>
<evidence type="ECO:0000313" key="1">
    <source>
        <dbReference type="EMBL" id="TYR38402.1"/>
    </source>
</evidence>
<dbReference type="Proteomes" id="UP000322362">
    <property type="component" value="Unassembled WGS sequence"/>
</dbReference>